<protein>
    <submittedName>
        <fullName evidence="3">Uncharacterized protein</fullName>
    </submittedName>
</protein>
<reference evidence="3 4" key="1">
    <citation type="submission" date="2019-03" db="EMBL/GenBank/DDBJ databases">
        <title>First draft genome of Liparis tanakae, snailfish: a comprehensive survey of snailfish specific genes.</title>
        <authorList>
            <person name="Kim W."/>
            <person name="Song I."/>
            <person name="Jeong J.-H."/>
            <person name="Kim D."/>
            <person name="Kim S."/>
            <person name="Ryu S."/>
            <person name="Song J.Y."/>
            <person name="Lee S.K."/>
        </authorList>
    </citation>
    <scope>NUCLEOTIDE SEQUENCE [LARGE SCALE GENOMIC DNA]</scope>
    <source>
        <tissue evidence="3">Muscle</tissue>
    </source>
</reference>
<dbReference type="PANTHER" id="PTHR21683">
    <property type="entry name" value="COILED-COIL DOMAIN-CONTAINING PROTEIN 42 LIKE-2-LIKE-RELATED"/>
    <property type="match status" value="1"/>
</dbReference>
<organism evidence="3 4">
    <name type="scientific">Liparis tanakae</name>
    <name type="common">Tanaka's snailfish</name>
    <dbReference type="NCBI Taxonomy" id="230148"/>
    <lineage>
        <taxon>Eukaryota</taxon>
        <taxon>Metazoa</taxon>
        <taxon>Chordata</taxon>
        <taxon>Craniata</taxon>
        <taxon>Vertebrata</taxon>
        <taxon>Euteleostomi</taxon>
        <taxon>Actinopterygii</taxon>
        <taxon>Neopterygii</taxon>
        <taxon>Teleostei</taxon>
        <taxon>Neoteleostei</taxon>
        <taxon>Acanthomorphata</taxon>
        <taxon>Eupercaria</taxon>
        <taxon>Perciformes</taxon>
        <taxon>Cottioidei</taxon>
        <taxon>Cottales</taxon>
        <taxon>Liparidae</taxon>
        <taxon>Liparis</taxon>
    </lineage>
</organism>
<dbReference type="EMBL" id="SRLO01000028">
    <property type="protein sequence ID" value="TNN84165.1"/>
    <property type="molecule type" value="Genomic_DNA"/>
</dbReference>
<accession>A0A4Z2J1G8</accession>
<dbReference type="PANTHER" id="PTHR21683:SF18">
    <property type="entry name" value="COILED-COIL DOMAIN-CONTAINING PROTEIN 42 HOMOLOG"/>
    <property type="match status" value="1"/>
</dbReference>
<keyword evidence="4" id="KW-1185">Reference proteome</keyword>
<keyword evidence="1" id="KW-0175">Coiled coil</keyword>
<comment type="caution">
    <text evidence="3">The sequence shown here is derived from an EMBL/GenBank/DDBJ whole genome shotgun (WGS) entry which is preliminary data.</text>
</comment>
<evidence type="ECO:0000313" key="3">
    <source>
        <dbReference type="EMBL" id="TNN84165.1"/>
    </source>
</evidence>
<feature type="region of interest" description="Disordered" evidence="2">
    <location>
        <begin position="155"/>
        <end position="197"/>
    </location>
</feature>
<evidence type="ECO:0000313" key="4">
    <source>
        <dbReference type="Proteomes" id="UP000314294"/>
    </source>
</evidence>
<sequence length="197" mass="22886">MKAIDHFPSTHLDNGSESLVMPIIRRHETLTITHRELLQCLRSLEEEVEQGQPQLLIMKQEHSIKTLMANKELSELQSELETLRETNKQAEVNLLLEQDLSRQKVEEEGRLLMAINNLAEQCYLSTYGPLENMNTLTMMDMVKEYILDKADTERRVRRPMESGSAMTSRTAPTDRRESKTVKHKLKVQVKSVERVRQ</sequence>
<dbReference type="InterPro" id="IPR051147">
    <property type="entry name" value="CFAP_domain-containing"/>
</dbReference>
<name>A0A4Z2J1G8_9TELE</name>
<evidence type="ECO:0000256" key="2">
    <source>
        <dbReference type="SAM" id="MobiDB-lite"/>
    </source>
</evidence>
<feature type="coiled-coil region" evidence="1">
    <location>
        <begin position="66"/>
        <end position="93"/>
    </location>
</feature>
<dbReference type="AlphaFoldDB" id="A0A4Z2J1G8"/>
<dbReference type="Proteomes" id="UP000314294">
    <property type="component" value="Unassembled WGS sequence"/>
</dbReference>
<proteinExistence type="predicted"/>
<evidence type="ECO:0000256" key="1">
    <source>
        <dbReference type="SAM" id="Coils"/>
    </source>
</evidence>
<dbReference type="OrthoDB" id="2134857at2759"/>
<gene>
    <name evidence="3" type="ORF">EYF80_005492</name>
</gene>